<dbReference type="InterPro" id="IPR000415">
    <property type="entry name" value="Nitroreductase-like"/>
</dbReference>
<proteinExistence type="predicted"/>
<feature type="chain" id="PRO_5016361775" evidence="1">
    <location>
        <begin position="26"/>
        <end position="380"/>
    </location>
</feature>
<dbReference type="NCBIfam" id="NF047509">
    <property type="entry name" value="Rv3131_FMN_oxido"/>
    <property type="match status" value="1"/>
</dbReference>
<dbReference type="OrthoDB" id="8156917at2"/>
<name>A0A2Z3HZU1_9CAUL</name>
<dbReference type="PROSITE" id="PS51257">
    <property type="entry name" value="PROKAR_LIPOPROTEIN"/>
    <property type="match status" value="1"/>
</dbReference>
<dbReference type="EMBL" id="CP029479">
    <property type="protein sequence ID" value="AWM78590.1"/>
    <property type="molecule type" value="Genomic_DNA"/>
</dbReference>
<dbReference type="Proteomes" id="UP000247763">
    <property type="component" value="Chromosome"/>
</dbReference>
<dbReference type="AlphaFoldDB" id="A0A2Z3HZU1"/>
<evidence type="ECO:0000256" key="1">
    <source>
        <dbReference type="SAM" id="SignalP"/>
    </source>
</evidence>
<protein>
    <submittedName>
        <fullName evidence="2">Twin-arginine translocation pathway signal protein</fullName>
    </submittedName>
</protein>
<accession>A0A2Z3HZU1</accession>
<reference evidence="3" key="1">
    <citation type="submission" date="2018-05" db="EMBL/GenBank/DDBJ databases">
        <title>Genome sequencing of Phenylobacterium sp. HYN0004.</title>
        <authorList>
            <person name="Yi H."/>
            <person name="Baek C."/>
        </authorList>
    </citation>
    <scope>NUCLEOTIDE SEQUENCE [LARGE SCALE GENOMIC DNA]</scope>
    <source>
        <strain evidence="3">HYN0004</strain>
    </source>
</reference>
<evidence type="ECO:0000313" key="2">
    <source>
        <dbReference type="EMBL" id="AWM78590.1"/>
    </source>
</evidence>
<organism evidence="2 3">
    <name type="scientific">Phenylobacterium parvum</name>
    <dbReference type="NCBI Taxonomy" id="2201350"/>
    <lineage>
        <taxon>Bacteria</taxon>
        <taxon>Pseudomonadati</taxon>
        <taxon>Pseudomonadota</taxon>
        <taxon>Alphaproteobacteria</taxon>
        <taxon>Caulobacterales</taxon>
        <taxon>Caulobacteraceae</taxon>
        <taxon>Phenylobacterium</taxon>
    </lineage>
</organism>
<keyword evidence="1" id="KW-0732">Signal</keyword>
<evidence type="ECO:0000313" key="3">
    <source>
        <dbReference type="Proteomes" id="UP000247763"/>
    </source>
</evidence>
<keyword evidence="3" id="KW-1185">Reference proteome</keyword>
<feature type="signal peptide" evidence="1">
    <location>
        <begin position="1"/>
        <end position="25"/>
    </location>
</feature>
<dbReference type="GO" id="GO:0016491">
    <property type="term" value="F:oxidoreductase activity"/>
    <property type="evidence" value="ECO:0007669"/>
    <property type="project" value="InterPro"/>
</dbReference>
<dbReference type="RefSeq" id="WP_110451156.1">
    <property type="nucleotide sequence ID" value="NZ_CP029479.1"/>
</dbReference>
<gene>
    <name evidence="2" type="ORF">HYN04_12985</name>
</gene>
<dbReference type="SUPFAM" id="SSF55469">
    <property type="entry name" value="FMN-dependent nitroreductase-like"/>
    <property type="match status" value="1"/>
</dbReference>
<sequence length="380" mass="41179">MPTRRHILELFAMAPLLASAGCAGATVTPDPYAAWRQPGQGESDPRRFVLAHGLLAPNPHNRQPWLVRMEGADAMSLYVDRTRLLPATDPFSRQIVVGCGAFLELIAQSAPRLGLVADIQAWPQGAPGPELDDRPFARVVLKPEPGVTAGPLFDQIVRRRTEKVPFLPDRPADAAVQAVLAAAAGPGLVAGETRESGLRDSLADICWKAWEIESGTPRTHMESVRLMRIGRAEVVRNPDGIDLSGGMMEVLARTGVMTREALADPDSFASRSGMDMYRKMVEATPGFLWIRSETGDRLAQLAAGHAYARAQLAASAQGLVLHPWSMALEEFAEMAGPYQQVQALLGARPDAPVQILARMGAVRKLSDPSPRRRLDDLILS</sequence>
<dbReference type="Gene3D" id="3.40.109.10">
    <property type="entry name" value="NADH Oxidase"/>
    <property type="match status" value="1"/>
</dbReference>
<dbReference type="KEGG" id="phb:HYN04_12985"/>